<dbReference type="Pfam" id="PF01243">
    <property type="entry name" value="PNPOx_N"/>
    <property type="match status" value="1"/>
</dbReference>
<dbReference type="Gene3D" id="2.30.110.10">
    <property type="entry name" value="Electron Transport, Fmn-binding Protein, Chain A"/>
    <property type="match status" value="1"/>
</dbReference>
<protein>
    <submittedName>
        <fullName evidence="2">Pyridoxamine 5'-phosphate oxidase family protein</fullName>
    </submittedName>
</protein>
<feature type="domain" description="Pyridoxamine 5'-phosphate oxidase N-terminal" evidence="1">
    <location>
        <begin position="33"/>
        <end position="151"/>
    </location>
</feature>
<dbReference type="InterPro" id="IPR024029">
    <property type="entry name" value="Pyridox_Oxase_FMN-dep"/>
</dbReference>
<dbReference type="EMBL" id="JAGJCF010000028">
    <property type="protein sequence ID" value="MBP0618227.1"/>
    <property type="molecule type" value="Genomic_DNA"/>
</dbReference>
<evidence type="ECO:0000313" key="3">
    <source>
        <dbReference type="Proteomes" id="UP000678276"/>
    </source>
</evidence>
<reference evidence="2 3" key="1">
    <citation type="submission" date="2021-04" db="EMBL/GenBank/DDBJ databases">
        <title>Whole genome sequence of Jiella sp. KSK16Y-1.</title>
        <authorList>
            <person name="Tuo L."/>
        </authorList>
    </citation>
    <scope>NUCLEOTIDE SEQUENCE [LARGE SCALE GENOMIC DNA]</scope>
    <source>
        <strain evidence="2 3">KSK16Y-1</strain>
    </source>
</reference>
<keyword evidence="3" id="KW-1185">Reference proteome</keyword>
<gene>
    <name evidence="2" type="ORF">J6595_21820</name>
</gene>
<dbReference type="InterPro" id="IPR012349">
    <property type="entry name" value="Split_barrel_FMN-bd"/>
</dbReference>
<dbReference type="PANTHER" id="PTHR42815:SF2">
    <property type="entry name" value="FAD-BINDING, PUTATIVE (AFU_ORTHOLOGUE AFUA_6G07600)-RELATED"/>
    <property type="match status" value="1"/>
</dbReference>
<name>A0ABS4BNA8_9HYPH</name>
<evidence type="ECO:0000259" key="1">
    <source>
        <dbReference type="Pfam" id="PF01243"/>
    </source>
</evidence>
<proteinExistence type="predicted"/>
<dbReference type="PANTHER" id="PTHR42815">
    <property type="entry name" value="FAD-BINDING, PUTATIVE (AFU_ORTHOLOGUE AFUA_6G07600)-RELATED"/>
    <property type="match status" value="1"/>
</dbReference>
<dbReference type="InterPro" id="IPR011576">
    <property type="entry name" value="Pyridox_Oxase_N"/>
</dbReference>
<dbReference type="Proteomes" id="UP000678276">
    <property type="component" value="Unassembled WGS sequence"/>
</dbReference>
<evidence type="ECO:0000313" key="2">
    <source>
        <dbReference type="EMBL" id="MBP0618227.1"/>
    </source>
</evidence>
<dbReference type="NCBIfam" id="TIGR04025">
    <property type="entry name" value="PPOX_FMN_DR2398"/>
    <property type="match status" value="1"/>
</dbReference>
<dbReference type="SUPFAM" id="SSF50475">
    <property type="entry name" value="FMN-binding split barrel"/>
    <property type="match status" value="1"/>
</dbReference>
<comment type="caution">
    <text evidence="2">The sequence shown here is derived from an EMBL/GenBank/DDBJ whole genome shotgun (WGS) entry which is preliminary data.</text>
</comment>
<sequence>MSDTIIRSVEQLEGLYGEVYATAWAKEIDHLNADYRALIEASPFVLVASVGPEGLDCSPRGDPPGFVAIEDDRTLLLPDRLGNNRADTLTNIIRDPRVALLFLIPGVGETLRVSGKAEIDTAPALLERFAMNGKNPRSVVRIKIDSVYFQCQKALARSGLWDPSRHVARGVLPTAGDMIGGLVEGFDSKKYDADYPERMKRTIY</sequence>
<accession>A0ABS4BNA8</accession>
<organism evidence="2 3">
    <name type="scientific">Jiella mangrovi</name>
    <dbReference type="NCBI Taxonomy" id="2821407"/>
    <lineage>
        <taxon>Bacteria</taxon>
        <taxon>Pseudomonadati</taxon>
        <taxon>Pseudomonadota</taxon>
        <taxon>Alphaproteobacteria</taxon>
        <taxon>Hyphomicrobiales</taxon>
        <taxon>Aurantimonadaceae</taxon>
        <taxon>Jiella</taxon>
    </lineage>
</organism>
<dbReference type="RefSeq" id="WP_209597762.1">
    <property type="nucleotide sequence ID" value="NZ_JAGJCF010000028.1"/>
</dbReference>